<sequence length="154" mass="18215">MDKDLQLLFDQIKLEMAKQTKDIIAQMDEKLIPLKQELQEMRAENETLKEKLYYLEKHRRTNNIILYGIKESEKSPANLMEIVIKKIKEELNITVEGRDINSLYRIGKNATKNEKGRPILLSLVNNWMKIDIMKNKKKFKDAYASEDYPKEVLD</sequence>
<name>A0AAU9TPW7_EUPED</name>
<dbReference type="Gene3D" id="3.30.70.1820">
    <property type="entry name" value="L1 transposable element, RRM domain"/>
    <property type="match status" value="1"/>
</dbReference>
<protein>
    <submittedName>
        <fullName evidence="2">Uncharacterized protein</fullName>
    </submittedName>
</protein>
<keyword evidence="3" id="KW-1185">Reference proteome</keyword>
<dbReference type="EMBL" id="CAKOGL010000006">
    <property type="protein sequence ID" value="CAH2087570.1"/>
    <property type="molecule type" value="Genomic_DNA"/>
</dbReference>
<accession>A0AAU9TPW7</accession>
<organism evidence="2 3">
    <name type="scientific">Euphydryas editha</name>
    <name type="common">Edith's checkerspot</name>
    <dbReference type="NCBI Taxonomy" id="104508"/>
    <lineage>
        <taxon>Eukaryota</taxon>
        <taxon>Metazoa</taxon>
        <taxon>Ecdysozoa</taxon>
        <taxon>Arthropoda</taxon>
        <taxon>Hexapoda</taxon>
        <taxon>Insecta</taxon>
        <taxon>Pterygota</taxon>
        <taxon>Neoptera</taxon>
        <taxon>Endopterygota</taxon>
        <taxon>Lepidoptera</taxon>
        <taxon>Glossata</taxon>
        <taxon>Ditrysia</taxon>
        <taxon>Papilionoidea</taxon>
        <taxon>Nymphalidae</taxon>
        <taxon>Nymphalinae</taxon>
        <taxon>Euphydryas</taxon>
    </lineage>
</organism>
<dbReference type="Proteomes" id="UP001153954">
    <property type="component" value="Unassembled WGS sequence"/>
</dbReference>
<gene>
    <name evidence="2" type="ORF">EEDITHA_LOCUS3818</name>
</gene>
<proteinExistence type="predicted"/>
<evidence type="ECO:0000313" key="2">
    <source>
        <dbReference type="EMBL" id="CAH2087570.1"/>
    </source>
</evidence>
<evidence type="ECO:0000313" key="3">
    <source>
        <dbReference type="Proteomes" id="UP001153954"/>
    </source>
</evidence>
<keyword evidence="1" id="KW-0175">Coiled coil</keyword>
<evidence type="ECO:0000256" key="1">
    <source>
        <dbReference type="SAM" id="Coils"/>
    </source>
</evidence>
<feature type="coiled-coil region" evidence="1">
    <location>
        <begin position="24"/>
        <end position="58"/>
    </location>
</feature>
<reference evidence="2" key="1">
    <citation type="submission" date="2022-03" db="EMBL/GenBank/DDBJ databases">
        <authorList>
            <person name="Tunstrom K."/>
        </authorList>
    </citation>
    <scope>NUCLEOTIDE SEQUENCE</scope>
</reference>
<dbReference type="AlphaFoldDB" id="A0AAU9TPW7"/>
<comment type="caution">
    <text evidence="2">The sequence shown here is derived from an EMBL/GenBank/DDBJ whole genome shotgun (WGS) entry which is preliminary data.</text>
</comment>